<keyword evidence="4" id="KW-1185">Reference proteome</keyword>
<feature type="compositionally biased region" description="Basic and acidic residues" evidence="1">
    <location>
        <begin position="92"/>
        <end position="101"/>
    </location>
</feature>
<comment type="caution">
    <text evidence="3">The sequence shown here is derived from an EMBL/GenBank/DDBJ whole genome shotgun (WGS) entry which is preliminary data.</text>
</comment>
<feature type="compositionally biased region" description="Basic and acidic residues" evidence="1">
    <location>
        <begin position="246"/>
        <end position="271"/>
    </location>
</feature>
<dbReference type="EMBL" id="JBHSON010000003">
    <property type="protein sequence ID" value="MFC5744576.1"/>
    <property type="molecule type" value="Genomic_DNA"/>
</dbReference>
<keyword evidence="2" id="KW-0472">Membrane</keyword>
<keyword evidence="2" id="KW-1133">Transmembrane helix</keyword>
<sequence>MADLDWEAGFAARLDVLAAEDKREFVREFCDGAAPAGPVPSPRGSGRRARWGFKTGVLAGVTATGLALGSLGVAYYVLGPADHKSGSMHLADPGRSDDPGGPRRSIRISWPDKEFVTDGTTGRPRAGAGAEGIRIGGRTYTSGWVLSGGAVAAERVIDFETSVARGDLTAVVAALGTSEPCRWTATAGGVRKSVRASAGGHEAFSLPIDRSTDGVTVRVERESPQAGRPEGSCVMAGIKVQGRPAVPDERVKPSTTPKDDRPPGKAVERVPVETSSGPAQPSPPVESPSAEPVQPDSQSPAPAN</sequence>
<organism evidence="3 4">
    <name type="scientific">Actinomadura rugatobispora</name>
    <dbReference type="NCBI Taxonomy" id="1994"/>
    <lineage>
        <taxon>Bacteria</taxon>
        <taxon>Bacillati</taxon>
        <taxon>Actinomycetota</taxon>
        <taxon>Actinomycetes</taxon>
        <taxon>Streptosporangiales</taxon>
        <taxon>Thermomonosporaceae</taxon>
        <taxon>Actinomadura</taxon>
    </lineage>
</organism>
<accession>A0ABW0ZRB9</accession>
<reference evidence="4" key="1">
    <citation type="journal article" date="2019" name="Int. J. Syst. Evol. Microbiol.">
        <title>The Global Catalogue of Microorganisms (GCM) 10K type strain sequencing project: providing services to taxonomists for standard genome sequencing and annotation.</title>
        <authorList>
            <consortium name="The Broad Institute Genomics Platform"/>
            <consortium name="The Broad Institute Genome Sequencing Center for Infectious Disease"/>
            <person name="Wu L."/>
            <person name="Ma J."/>
        </authorList>
    </citation>
    <scope>NUCLEOTIDE SEQUENCE [LARGE SCALE GENOMIC DNA]</scope>
    <source>
        <strain evidence="4">KCTC 42087</strain>
    </source>
</reference>
<evidence type="ECO:0000256" key="2">
    <source>
        <dbReference type="SAM" id="Phobius"/>
    </source>
</evidence>
<proteinExistence type="predicted"/>
<feature type="region of interest" description="Disordered" evidence="1">
    <location>
        <begin position="87"/>
        <end position="107"/>
    </location>
</feature>
<feature type="region of interest" description="Disordered" evidence="1">
    <location>
        <begin position="239"/>
        <end position="304"/>
    </location>
</feature>
<dbReference type="RefSeq" id="WP_378279864.1">
    <property type="nucleotide sequence ID" value="NZ_JBHSON010000003.1"/>
</dbReference>
<gene>
    <name evidence="3" type="ORF">ACFPZN_02990</name>
</gene>
<keyword evidence="2" id="KW-0812">Transmembrane</keyword>
<evidence type="ECO:0000313" key="4">
    <source>
        <dbReference type="Proteomes" id="UP001596074"/>
    </source>
</evidence>
<feature type="transmembrane region" description="Helical" evidence="2">
    <location>
        <begin position="57"/>
        <end position="78"/>
    </location>
</feature>
<protein>
    <submittedName>
        <fullName evidence="3">Uncharacterized protein</fullName>
    </submittedName>
</protein>
<name>A0ABW0ZRB9_9ACTN</name>
<evidence type="ECO:0000313" key="3">
    <source>
        <dbReference type="EMBL" id="MFC5744576.1"/>
    </source>
</evidence>
<dbReference type="Proteomes" id="UP001596074">
    <property type="component" value="Unassembled WGS sequence"/>
</dbReference>
<evidence type="ECO:0000256" key="1">
    <source>
        <dbReference type="SAM" id="MobiDB-lite"/>
    </source>
</evidence>